<keyword evidence="5 6" id="KW-0326">Glycosidase</keyword>
<organism evidence="10 11">
    <name type="scientific">Roseateles depolymerans</name>
    <dbReference type="NCBI Taxonomy" id="76731"/>
    <lineage>
        <taxon>Bacteria</taxon>
        <taxon>Pseudomonadati</taxon>
        <taxon>Pseudomonadota</taxon>
        <taxon>Betaproteobacteria</taxon>
        <taxon>Burkholderiales</taxon>
        <taxon>Sphaerotilaceae</taxon>
        <taxon>Roseateles</taxon>
    </lineage>
</organism>
<dbReference type="InterPro" id="IPR017853">
    <property type="entry name" value="GH"/>
</dbReference>
<dbReference type="PROSITE" id="PS01095">
    <property type="entry name" value="GH18_1"/>
    <property type="match status" value="1"/>
</dbReference>
<evidence type="ECO:0000313" key="10">
    <source>
        <dbReference type="EMBL" id="PZP27046.1"/>
    </source>
</evidence>
<reference evidence="10 11" key="1">
    <citation type="submission" date="2017-08" db="EMBL/GenBank/DDBJ databases">
        <title>Infants hospitalized years apart are colonized by the same room-sourced microbial strains.</title>
        <authorList>
            <person name="Brooks B."/>
            <person name="Olm M.R."/>
            <person name="Firek B.A."/>
            <person name="Baker R."/>
            <person name="Thomas B.C."/>
            <person name="Morowitz M.J."/>
            <person name="Banfield J.F."/>
        </authorList>
    </citation>
    <scope>NUCLEOTIDE SEQUENCE [LARGE SCALE GENOMIC DNA]</scope>
    <source>
        <strain evidence="10">S2_012_000_R2_81</strain>
    </source>
</reference>
<dbReference type="InterPro" id="IPR001223">
    <property type="entry name" value="Glyco_hydro18_cat"/>
</dbReference>
<evidence type="ECO:0000256" key="7">
    <source>
        <dbReference type="RuleBase" id="RU004453"/>
    </source>
</evidence>
<dbReference type="Gene3D" id="3.20.20.80">
    <property type="entry name" value="Glycosidases"/>
    <property type="match status" value="1"/>
</dbReference>
<dbReference type="GO" id="GO:0006032">
    <property type="term" value="P:chitin catabolic process"/>
    <property type="evidence" value="ECO:0007669"/>
    <property type="project" value="UniProtKB-KW"/>
</dbReference>
<dbReference type="PANTHER" id="PTHR11177:SF317">
    <property type="entry name" value="CHITINASE 12-RELATED"/>
    <property type="match status" value="1"/>
</dbReference>
<dbReference type="GO" id="GO:0008061">
    <property type="term" value="F:chitin binding"/>
    <property type="evidence" value="ECO:0007669"/>
    <property type="project" value="InterPro"/>
</dbReference>
<keyword evidence="8" id="KW-0732">Signal</keyword>
<name>A0A2W5F3L2_9BURK</name>
<dbReference type="GO" id="GO:0008843">
    <property type="term" value="F:endochitinase activity"/>
    <property type="evidence" value="ECO:0007669"/>
    <property type="project" value="UniProtKB-EC"/>
</dbReference>
<dbReference type="EC" id="3.2.1.14" evidence="2"/>
<dbReference type="AlphaFoldDB" id="A0A2W5F3L2"/>
<keyword evidence="3 6" id="KW-0378">Hydrolase</keyword>
<evidence type="ECO:0000256" key="8">
    <source>
        <dbReference type="SAM" id="SignalP"/>
    </source>
</evidence>
<keyword evidence="4" id="KW-0624">Polysaccharide degradation</keyword>
<evidence type="ECO:0000259" key="9">
    <source>
        <dbReference type="PROSITE" id="PS51910"/>
    </source>
</evidence>
<evidence type="ECO:0000256" key="3">
    <source>
        <dbReference type="ARBA" id="ARBA00022801"/>
    </source>
</evidence>
<feature type="signal peptide" evidence="8">
    <location>
        <begin position="1"/>
        <end position="21"/>
    </location>
</feature>
<dbReference type="PANTHER" id="PTHR11177">
    <property type="entry name" value="CHITINASE"/>
    <property type="match status" value="1"/>
</dbReference>
<dbReference type="CDD" id="cd06548">
    <property type="entry name" value="GH18_chitinase"/>
    <property type="match status" value="1"/>
</dbReference>
<dbReference type="InterPro" id="IPR029070">
    <property type="entry name" value="Chitinase_insertion_sf"/>
</dbReference>
<dbReference type="InterPro" id="IPR050314">
    <property type="entry name" value="Glycosyl_Hydrlase_18"/>
</dbReference>
<dbReference type="Pfam" id="PF00704">
    <property type="entry name" value="Glyco_hydro_18"/>
    <property type="match status" value="1"/>
</dbReference>
<comment type="catalytic activity">
    <reaction evidence="1">
        <text>Random endo-hydrolysis of N-acetyl-beta-D-glucosaminide (1-&gt;4)-beta-linkages in chitin and chitodextrins.</text>
        <dbReference type="EC" id="3.2.1.14"/>
    </reaction>
</comment>
<evidence type="ECO:0000256" key="5">
    <source>
        <dbReference type="ARBA" id="ARBA00023295"/>
    </source>
</evidence>
<dbReference type="EMBL" id="QFOD01000037">
    <property type="protein sequence ID" value="PZP27046.1"/>
    <property type="molecule type" value="Genomic_DNA"/>
</dbReference>
<accession>A0A2W5F3L2</accession>
<protein>
    <recommendedName>
        <fullName evidence="2">chitinase</fullName>
        <ecNumber evidence="2">3.2.1.14</ecNumber>
    </recommendedName>
</protein>
<dbReference type="PROSITE" id="PS51910">
    <property type="entry name" value="GH18_2"/>
    <property type="match status" value="1"/>
</dbReference>
<evidence type="ECO:0000256" key="1">
    <source>
        <dbReference type="ARBA" id="ARBA00000822"/>
    </source>
</evidence>
<sequence length="385" mass="40724">MKRWGVVCFLLAALAAPLAQAARPVVGVYVLAERGLAPVEALRPGQVTHLLYAFALICGPGQRAADAQACAGRPDFSLAPDAEQPRFAAAFERLKARDPQLQVLVSIGGWGGSDPFFHLAATAEGRAAFVASALDFLRRYPAFDGLDIDWEHPGSNGSANGVALGSPTDGEHYVQLLQALRAGLDGLGRETGRHYALTAAINTTRRQMARMPMGRAAEVLDLVFMMSYDFAGPWSERAAHHTPLRDAAAEGDASLASSVANLRAAGVPADKLVAGIAMYGRGFDGVRRDRHFAAPYPNADGSVAYKDLATLPGLSPVFDAKAQAWALVGPGLHGGQRYVGYDDPRAVRAKVAFARAQGLAGVFAWELSQDNGELLQAMQPAPAGR</sequence>
<dbReference type="InterPro" id="IPR011583">
    <property type="entry name" value="Chitinase_II/V-like_cat"/>
</dbReference>
<evidence type="ECO:0000313" key="11">
    <source>
        <dbReference type="Proteomes" id="UP000249633"/>
    </source>
</evidence>
<keyword evidence="4" id="KW-0146">Chitin degradation</keyword>
<evidence type="ECO:0000256" key="4">
    <source>
        <dbReference type="ARBA" id="ARBA00023024"/>
    </source>
</evidence>
<dbReference type="InterPro" id="IPR001579">
    <property type="entry name" value="Glyco_hydro_18_chit_AS"/>
</dbReference>
<evidence type="ECO:0000256" key="6">
    <source>
        <dbReference type="RuleBase" id="RU000489"/>
    </source>
</evidence>
<comment type="caution">
    <text evidence="10">The sequence shown here is derived from an EMBL/GenBank/DDBJ whole genome shotgun (WGS) entry which is preliminary data.</text>
</comment>
<keyword evidence="4" id="KW-0119">Carbohydrate metabolism</keyword>
<dbReference type="Proteomes" id="UP000249633">
    <property type="component" value="Unassembled WGS sequence"/>
</dbReference>
<feature type="domain" description="GH18" evidence="9">
    <location>
        <begin position="24"/>
        <end position="385"/>
    </location>
</feature>
<evidence type="ECO:0000256" key="2">
    <source>
        <dbReference type="ARBA" id="ARBA00012729"/>
    </source>
</evidence>
<dbReference type="SMART" id="SM00636">
    <property type="entry name" value="Glyco_18"/>
    <property type="match status" value="1"/>
</dbReference>
<dbReference type="GO" id="GO:0005975">
    <property type="term" value="P:carbohydrate metabolic process"/>
    <property type="evidence" value="ECO:0007669"/>
    <property type="project" value="InterPro"/>
</dbReference>
<dbReference type="Gene3D" id="3.10.50.10">
    <property type="match status" value="1"/>
</dbReference>
<gene>
    <name evidence="10" type="ORF">DI603_22900</name>
</gene>
<feature type="chain" id="PRO_5016041324" description="chitinase" evidence="8">
    <location>
        <begin position="22"/>
        <end position="385"/>
    </location>
</feature>
<comment type="similarity">
    <text evidence="7">Belongs to the glycosyl hydrolase 18 family.</text>
</comment>
<dbReference type="SUPFAM" id="SSF51445">
    <property type="entry name" value="(Trans)glycosidases"/>
    <property type="match status" value="1"/>
</dbReference>
<proteinExistence type="inferred from homology"/>